<comment type="similarity">
    <text evidence="1">Belongs to the BLOC1S5 family.</text>
</comment>
<feature type="compositionally biased region" description="Basic and acidic residues" evidence="4">
    <location>
        <begin position="50"/>
        <end position="60"/>
    </location>
</feature>
<comment type="caution">
    <text evidence="5">The sequence shown here is derived from an EMBL/GenBank/DDBJ whole genome shotgun (WGS) entry which is preliminary data.</text>
</comment>
<evidence type="ECO:0000256" key="1">
    <source>
        <dbReference type="ARBA" id="ARBA00010754"/>
    </source>
</evidence>
<protein>
    <recommendedName>
        <fullName evidence="2">Biogenesis of lysosome-related organelles complex 1 subunit 5</fullName>
    </recommendedName>
    <alternativeName>
        <fullName evidence="3">Protein Muted homolog</fullName>
    </alternativeName>
</protein>
<dbReference type="EMBL" id="JBBHLL010000050">
    <property type="protein sequence ID" value="KAK7823665.1"/>
    <property type="molecule type" value="Genomic_DNA"/>
</dbReference>
<dbReference type="PANTHER" id="PTHR31784:SF2">
    <property type="entry name" value="BIOGENESIS OF LYSOSOME-RELATED ORGANELLES COMPLEX 1 SUBUNIT 5"/>
    <property type="match status" value="1"/>
</dbReference>
<evidence type="ECO:0000256" key="4">
    <source>
        <dbReference type="SAM" id="MobiDB-lite"/>
    </source>
</evidence>
<evidence type="ECO:0000256" key="3">
    <source>
        <dbReference type="ARBA" id="ARBA00031992"/>
    </source>
</evidence>
<evidence type="ECO:0000256" key="2">
    <source>
        <dbReference type="ARBA" id="ARBA00019580"/>
    </source>
</evidence>
<dbReference type="Proteomes" id="UP001488838">
    <property type="component" value="Unassembled WGS sequence"/>
</dbReference>
<proteinExistence type="inferred from homology"/>
<dbReference type="InterPro" id="IPR017243">
    <property type="entry name" value="Bloc1s5"/>
</dbReference>
<keyword evidence="6" id="KW-1185">Reference proteome</keyword>
<dbReference type="GO" id="GO:0030133">
    <property type="term" value="C:transport vesicle"/>
    <property type="evidence" value="ECO:0007669"/>
    <property type="project" value="InterPro"/>
</dbReference>
<feature type="region of interest" description="Disordered" evidence="4">
    <location>
        <begin position="1"/>
        <end position="91"/>
    </location>
</feature>
<name>A0AAW0JA80_MYOGA</name>
<accession>A0AAW0JA80</accession>
<organism evidence="5 6">
    <name type="scientific">Myodes glareolus</name>
    <name type="common">Bank vole</name>
    <name type="synonym">Clethrionomys glareolus</name>
    <dbReference type="NCBI Taxonomy" id="447135"/>
    <lineage>
        <taxon>Eukaryota</taxon>
        <taxon>Metazoa</taxon>
        <taxon>Chordata</taxon>
        <taxon>Craniata</taxon>
        <taxon>Vertebrata</taxon>
        <taxon>Euteleostomi</taxon>
        <taxon>Mammalia</taxon>
        <taxon>Eutheria</taxon>
        <taxon>Euarchontoglires</taxon>
        <taxon>Glires</taxon>
        <taxon>Rodentia</taxon>
        <taxon>Myomorpha</taxon>
        <taxon>Muroidea</taxon>
        <taxon>Cricetidae</taxon>
        <taxon>Arvicolinae</taxon>
        <taxon>Myodes</taxon>
    </lineage>
</organism>
<dbReference type="AlphaFoldDB" id="A0AAW0JA80"/>
<dbReference type="Pfam" id="PF14942">
    <property type="entry name" value="Muted"/>
    <property type="match status" value="1"/>
</dbReference>
<evidence type="ECO:0000313" key="6">
    <source>
        <dbReference type="Proteomes" id="UP001488838"/>
    </source>
</evidence>
<feature type="compositionally biased region" description="Polar residues" evidence="4">
    <location>
        <begin position="61"/>
        <end position="77"/>
    </location>
</feature>
<dbReference type="PANTHER" id="PTHR31784">
    <property type="entry name" value="BIOGENESIS OF LYSOSOME-RELATED ORGANELLES COMPLEX 1 SUBUNIT 5"/>
    <property type="match status" value="1"/>
</dbReference>
<reference evidence="5 6" key="1">
    <citation type="journal article" date="2023" name="bioRxiv">
        <title>Conserved and derived expression patterns and positive selection on dental genes reveal complex evolutionary context of ever-growing rodent molars.</title>
        <authorList>
            <person name="Calamari Z.T."/>
            <person name="Song A."/>
            <person name="Cohen E."/>
            <person name="Akter M."/>
            <person name="Roy R.D."/>
            <person name="Hallikas O."/>
            <person name="Christensen M.M."/>
            <person name="Li P."/>
            <person name="Marangoni P."/>
            <person name="Jernvall J."/>
            <person name="Klein O.D."/>
        </authorList>
    </citation>
    <scope>NUCLEOTIDE SEQUENCE [LARGE SCALE GENOMIC DNA]</scope>
    <source>
        <strain evidence="5">V071</strain>
    </source>
</reference>
<sequence length="221" mass="25641">MGKALNATDPPSPSKFPSGLFGNLDGPFGEEEQNLANEPKAPPQSEEGDSDLKEKYRLNEDMSSYQSNEPDQESQSPLKPPQLAGTKLERCTPQVWKAREKRGLRELRVLENLKNMIEETNERMLPKCKETMQDGLEETLQKLQAANDSICRLQQKEQEREKVIHDHLTASEKQRLLQWEEFVKEQPQRRAEVDDEHRRAMERLREQYAAMEKDLAKFSTF</sequence>
<dbReference type="GO" id="GO:0031083">
    <property type="term" value="C:BLOC-1 complex"/>
    <property type="evidence" value="ECO:0007669"/>
    <property type="project" value="InterPro"/>
</dbReference>
<gene>
    <name evidence="5" type="ORF">U0070_003317</name>
</gene>
<evidence type="ECO:0000313" key="5">
    <source>
        <dbReference type="EMBL" id="KAK7823665.1"/>
    </source>
</evidence>